<gene>
    <name evidence="1" type="ORF">H8R92_06540</name>
</gene>
<dbReference type="EMBL" id="JACOOQ010000009">
    <property type="protein sequence ID" value="MBC5640092.1"/>
    <property type="molecule type" value="Genomic_DNA"/>
</dbReference>
<organism evidence="1 2">
    <name type="scientific">Clostridium lentum</name>
    <dbReference type="NCBI Taxonomy" id="2763037"/>
    <lineage>
        <taxon>Bacteria</taxon>
        <taxon>Bacillati</taxon>
        <taxon>Bacillota</taxon>
        <taxon>Clostridia</taxon>
        <taxon>Eubacteriales</taxon>
        <taxon>Clostridiaceae</taxon>
        <taxon>Clostridium</taxon>
    </lineage>
</organism>
<comment type="caution">
    <text evidence="1">The sequence shown here is derived from an EMBL/GenBank/DDBJ whole genome shotgun (WGS) entry which is preliminary data.</text>
</comment>
<evidence type="ECO:0000313" key="2">
    <source>
        <dbReference type="Proteomes" id="UP000662088"/>
    </source>
</evidence>
<protein>
    <submittedName>
        <fullName evidence="1">Uncharacterized protein</fullName>
    </submittedName>
</protein>
<sequence length="326" mass="37937">MNLTLKKWKIEGIDTLDKFKECLVKINRTLEVDNWQGEPPRYSVTSNIEGNTEILDRNIKIENNEYRYISFNIYIERARRAKSWHDSQGLLKDRKERVNVYQSNMIAFEEHGSISIITFSAPTTVSRIFKHAFDSEELKDVMESSFNIKEDFLYWLLKRLRDYPNTDLYNNINVNISGLYGYLGSNGNNDCRGNGRRVLAVLGTLAVIFSSEKLKSLRPEFQHNGNIVVIEINEDNTIKLYEDDYFGNFSVYTGQEKSNILALYTINALLPMVLDAYNKNIADSLWSVELKLDFLRTIGEEIKERVQEELDSLEFASEEEEEDEEI</sequence>
<name>A0A8I0DP30_9CLOT</name>
<evidence type="ECO:0000313" key="1">
    <source>
        <dbReference type="EMBL" id="MBC5640092.1"/>
    </source>
</evidence>
<proteinExistence type="predicted"/>
<reference evidence="1" key="1">
    <citation type="submission" date="2020-08" db="EMBL/GenBank/DDBJ databases">
        <title>Genome public.</title>
        <authorList>
            <person name="Liu C."/>
            <person name="Sun Q."/>
        </authorList>
    </citation>
    <scope>NUCLEOTIDE SEQUENCE</scope>
    <source>
        <strain evidence="1">NSJ-42</strain>
    </source>
</reference>
<dbReference type="AlphaFoldDB" id="A0A8I0DP30"/>
<keyword evidence="2" id="KW-1185">Reference proteome</keyword>
<dbReference type="Proteomes" id="UP000662088">
    <property type="component" value="Unassembled WGS sequence"/>
</dbReference>
<accession>A0A8I0DP30</accession>
<dbReference type="RefSeq" id="WP_186835029.1">
    <property type="nucleotide sequence ID" value="NZ_JACOOQ010000009.1"/>
</dbReference>